<dbReference type="SUPFAM" id="SSF50494">
    <property type="entry name" value="Trypsin-like serine proteases"/>
    <property type="match status" value="1"/>
</dbReference>
<dbReference type="InterPro" id="IPR009003">
    <property type="entry name" value="Peptidase_S1_PA"/>
</dbReference>
<accession>A0ABX2IKP2</accession>
<dbReference type="Gene3D" id="2.40.10.10">
    <property type="entry name" value="Trypsin-like serine proteases"/>
    <property type="match status" value="2"/>
</dbReference>
<evidence type="ECO:0000313" key="5">
    <source>
        <dbReference type="Proteomes" id="UP000777935"/>
    </source>
</evidence>
<dbReference type="InterPro" id="IPR043504">
    <property type="entry name" value="Peptidase_S1_PA_chymotrypsin"/>
</dbReference>
<dbReference type="PROSITE" id="PS00134">
    <property type="entry name" value="TRYPSIN_HIS"/>
    <property type="match status" value="1"/>
</dbReference>
<evidence type="ECO:0000256" key="1">
    <source>
        <dbReference type="ARBA" id="ARBA00022729"/>
    </source>
</evidence>
<keyword evidence="5" id="KW-1185">Reference proteome</keyword>
<proteinExistence type="predicted"/>
<gene>
    <name evidence="4" type="ORF">HRQ87_01380</name>
</gene>
<feature type="region of interest" description="Disordered" evidence="2">
    <location>
        <begin position="255"/>
        <end position="284"/>
    </location>
</feature>
<reference evidence="4 5" key="1">
    <citation type="submission" date="2020-06" db="EMBL/GenBank/DDBJ databases">
        <title>Sulfitobacter algicola sp. nov., isolated from green algae.</title>
        <authorList>
            <person name="Wang C."/>
        </authorList>
    </citation>
    <scope>NUCLEOTIDE SEQUENCE [LARGE SCALE GENOMIC DNA]</scope>
    <source>
        <strain evidence="4 5">1151</strain>
    </source>
</reference>
<dbReference type="InterPro" id="IPR001314">
    <property type="entry name" value="Peptidase_S1A"/>
</dbReference>
<dbReference type="Pfam" id="PF00089">
    <property type="entry name" value="Trypsin"/>
    <property type="match status" value="1"/>
</dbReference>
<dbReference type="SMART" id="SM00020">
    <property type="entry name" value="Tryp_SPc"/>
    <property type="match status" value="1"/>
</dbReference>
<dbReference type="RefSeq" id="WP_174134558.1">
    <property type="nucleotide sequence ID" value="NZ_JABUFE010000001.1"/>
</dbReference>
<dbReference type="EMBL" id="JABUFE010000001">
    <property type="protein sequence ID" value="NSX53447.1"/>
    <property type="molecule type" value="Genomic_DNA"/>
</dbReference>
<dbReference type="PANTHER" id="PTHR15462">
    <property type="entry name" value="SERINE PROTEASE"/>
    <property type="match status" value="1"/>
</dbReference>
<keyword evidence="1" id="KW-0732">Signal</keyword>
<dbReference type="PRINTS" id="PR00722">
    <property type="entry name" value="CHYMOTRYPSIN"/>
</dbReference>
<protein>
    <submittedName>
        <fullName evidence="4">Trypsin-like serine protease</fullName>
    </submittedName>
</protein>
<evidence type="ECO:0000259" key="3">
    <source>
        <dbReference type="PROSITE" id="PS50240"/>
    </source>
</evidence>
<evidence type="ECO:0000313" key="4">
    <source>
        <dbReference type="EMBL" id="NSX53447.1"/>
    </source>
</evidence>
<dbReference type="InterPro" id="IPR001254">
    <property type="entry name" value="Trypsin_dom"/>
</dbReference>
<feature type="domain" description="Peptidase S1" evidence="3">
    <location>
        <begin position="12"/>
        <end position="249"/>
    </location>
</feature>
<name>A0ABX2IKP2_9RHOB</name>
<comment type="caution">
    <text evidence="4">The sequence shown here is derived from an EMBL/GenBank/DDBJ whole genome shotgun (WGS) entry which is preliminary data.</text>
</comment>
<dbReference type="PROSITE" id="PS50240">
    <property type="entry name" value="TRYPSIN_DOM"/>
    <property type="match status" value="1"/>
</dbReference>
<dbReference type="InterPro" id="IPR050966">
    <property type="entry name" value="Glutamyl_endopeptidase"/>
</dbReference>
<dbReference type="PANTHER" id="PTHR15462:SF8">
    <property type="entry name" value="SERINE PROTEASE"/>
    <property type="match status" value="1"/>
</dbReference>
<dbReference type="Proteomes" id="UP000777935">
    <property type="component" value="Unassembled WGS sequence"/>
</dbReference>
<dbReference type="InterPro" id="IPR018114">
    <property type="entry name" value="TRYPSIN_HIS"/>
</dbReference>
<sequence>MMLKRTFGSKIIIHGIVACFVAVTALYSPSFAQDNSALNRLTKRDELFGWEAVGRLDIHRKGTCTGVLIAKDLVLTAAHCVVSGKPVKPESLTFKAGYRDGVSIAERSVARFVIHARYDPNDPSGYRRAQSDIALLQLDQPVSTGVIDPFVVDYPSSNGKTISVVSYARNRNEALSWQRSCSILGKRDGLIAFDCDVTFGSSGAPVFEKTGLRVRVISLVSRGTRNENGVIAVGMELPKLVNDLKRALRSGRGVIESETSVSPTPQVRNGLPKSGDSSAKFLKP</sequence>
<organism evidence="4 5">
    <name type="scientific">Parasulfitobacter algicola</name>
    <dbReference type="NCBI Taxonomy" id="2614809"/>
    <lineage>
        <taxon>Bacteria</taxon>
        <taxon>Pseudomonadati</taxon>
        <taxon>Pseudomonadota</taxon>
        <taxon>Alphaproteobacteria</taxon>
        <taxon>Rhodobacterales</taxon>
        <taxon>Roseobacteraceae</taxon>
        <taxon>Parasulfitobacter</taxon>
    </lineage>
</organism>
<feature type="compositionally biased region" description="Polar residues" evidence="2">
    <location>
        <begin position="257"/>
        <end position="267"/>
    </location>
</feature>
<evidence type="ECO:0000256" key="2">
    <source>
        <dbReference type="SAM" id="MobiDB-lite"/>
    </source>
</evidence>